<accession>A0ABV2TH48</accession>
<evidence type="ECO:0000259" key="1">
    <source>
        <dbReference type="Pfam" id="PF22636"/>
    </source>
</evidence>
<gene>
    <name evidence="2" type="ORF">ABR189_28890</name>
</gene>
<dbReference type="Pfam" id="PF22636">
    <property type="entry name" value="FlK"/>
    <property type="match status" value="1"/>
</dbReference>
<feature type="domain" description="Fluoroacetyl-CoA-specific thioesterase-like" evidence="1">
    <location>
        <begin position="17"/>
        <end position="119"/>
    </location>
</feature>
<protein>
    <recommendedName>
        <fullName evidence="1">Fluoroacetyl-CoA-specific thioesterase-like domain-containing protein</fullName>
    </recommendedName>
</protein>
<dbReference type="PANTHER" id="PTHR36934:SF1">
    <property type="entry name" value="THIOESTERASE DOMAIN-CONTAINING PROTEIN"/>
    <property type="match status" value="1"/>
</dbReference>
<dbReference type="InterPro" id="IPR025540">
    <property type="entry name" value="FlK"/>
</dbReference>
<keyword evidence="3" id="KW-1185">Reference proteome</keyword>
<dbReference type="InterPro" id="IPR054485">
    <property type="entry name" value="FlK-like_dom"/>
</dbReference>
<sequence>MKHCFNIGSTRQFTRIVKPEDCATFESGQVHPVYATFALARDAEWCCRLFVLEMKDVDEEGIGTMITVTHLLPAIVGASVHFTATITGLQKNEIICNYEARVGNRIIARGQQGQKILKKARLQQLFDHPAE</sequence>
<name>A0ABV2TH48_9BACT</name>
<evidence type="ECO:0000313" key="3">
    <source>
        <dbReference type="Proteomes" id="UP001549749"/>
    </source>
</evidence>
<comment type="caution">
    <text evidence="2">The sequence shown here is derived from an EMBL/GenBank/DDBJ whole genome shotgun (WGS) entry which is preliminary data.</text>
</comment>
<evidence type="ECO:0000313" key="2">
    <source>
        <dbReference type="EMBL" id="MET7001434.1"/>
    </source>
</evidence>
<organism evidence="2 3">
    <name type="scientific">Chitinophaga defluvii</name>
    <dbReference type="NCBI Taxonomy" id="3163343"/>
    <lineage>
        <taxon>Bacteria</taxon>
        <taxon>Pseudomonadati</taxon>
        <taxon>Bacteroidota</taxon>
        <taxon>Chitinophagia</taxon>
        <taxon>Chitinophagales</taxon>
        <taxon>Chitinophagaceae</taxon>
        <taxon>Chitinophaga</taxon>
    </lineage>
</organism>
<dbReference type="Proteomes" id="UP001549749">
    <property type="component" value="Unassembled WGS sequence"/>
</dbReference>
<dbReference type="EMBL" id="JBEXAC010000003">
    <property type="protein sequence ID" value="MET7001434.1"/>
    <property type="molecule type" value="Genomic_DNA"/>
</dbReference>
<dbReference type="SUPFAM" id="SSF54637">
    <property type="entry name" value="Thioesterase/thiol ester dehydrase-isomerase"/>
    <property type="match status" value="1"/>
</dbReference>
<dbReference type="PANTHER" id="PTHR36934">
    <property type="entry name" value="BLR0278 PROTEIN"/>
    <property type="match status" value="1"/>
</dbReference>
<reference evidence="2 3" key="1">
    <citation type="submission" date="2024-06" db="EMBL/GenBank/DDBJ databases">
        <title>Chitinophaga defluvii sp. nov., isolated from municipal sewage.</title>
        <authorList>
            <person name="Zhang L."/>
        </authorList>
    </citation>
    <scope>NUCLEOTIDE SEQUENCE [LARGE SCALE GENOMIC DNA]</scope>
    <source>
        <strain evidence="2 3">H8</strain>
    </source>
</reference>
<dbReference type="RefSeq" id="WP_354664003.1">
    <property type="nucleotide sequence ID" value="NZ_JBEXAC010000003.1"/>
</dbReference>
<proteinExistence type="predicted"/>
<dbReference type="InterPro" id="IPR029069">
    <property type="entry name" value="HotDog_dom_sf"/>
</dbReference>
<dbReference type="Gene3D" id="3.10.129.10">
    <property type="entry name" value="Hotdog Thioesterase"/>
    <property type="match status" value="1"/>
</dbReference>